<dbReference type="SUPFAM" id="SSF51658">
    <property type="entry name" value="Xylose isomerase-like"/>
    <property type="match status" value="1"/>
</dbReference>
<dbReference type="PANTHER" id="PTHR12110:SF21">
    <property type="entry name" value="XYLOSE ISOMERASE-LIKE TIM BARREL DOMAIN-CONTAINING PROTEIN"/>
    <property type="match status" value="1"/>
</dbReference>
<organism evidence="2 3">
    <name type="scientific">Caballeronia zhejiangensis</name>
    <dbReference type="NCBI Taxonomy" id="871203"/>
    <lineage>
        <taxon>Bacteria</taxon>
        <taxon>Pseudomonadati</taxon>
        <taxon>Pseudomonadota</taxon>
        <taxon>Betaproteobacteria</taxon>
        <taxon>Burkholderiales</taxon>
        <taxon>Burkholderiaceae</taxon>
        <taxon>Caballeronia</taxon>
    </lineage>
</organism>
<gene>
    <name evidence="2" type="ORF">BG60_33100</name>
</gene>
<sequence>MRISVSNIAWDVAEDQTLAALCARHGVDAIDIAPGKYFPHPAKATAGDMARVKNWWANRGFELVGMQSLLFGTSGLNLFGDTASREAMLAHLAAVCRIGGGVGATRLVFGSPKNRDRVGISDADVLDIALPFFGRLGDIAAEQGVIVCLEPNPPRYGANFMTTSLETLSIVNQVAHPAIRMQLDTGAITINGEDPATIVRECARAIGHVHLSEPDLVPVGDGDGDHDALATAVREHLPDHIVTIEMIATKDEPHDVSIERALRTTISHYRGTGAGAR</sequence>
<dbReference type="Gene3D" id="3.20.20.150">
    <property type="entry name" value="Divalent-metal-dependent TIM barrel enzymes"/>
    <property type="match status" value="1"/>
</dbReference>
<dbReference type="RefSeq" id="WP_034471719.1">
    <property type="nucleotide sequence ID" value="NZ_JFHD01000006.1"/>
</dbReference>
<evidence type="ECO:0000313" key="2">
    <source>
        <dbReference type="EMBL" id="KDR31428.1"/>
    </source>
</evidence>
<dbReference type="AlphaFoldDB" id="A0A656QLC9"/>
<dbReference type="InterPro" id="IPR036237">
    <property type="entry name" value="Xyl_isomerase-like_sf"/>
</dbReference>
<feature type="domain" description="Xylose isomerase-like TIM barrel" evidence="1">
    <location>
        <begin position="20"/>
        <end position="253"/>
    </location>
</feature>
<comment type="caution">
    <text evidence="2">The sequence shown here is derived from an EMBL/GenBank/DDBJ whole genome shotgun (WGS) entry which is preliminary data.</text>
</comment>
<reference evidence="2 3" key="1">
    <citation type="submission" date="2014-03" db="EMBL/GenBank/DDBJ databases">
        <title>Draft Genome Sequences of Four Burkholderia Strains.</title>
        <authorList>
            <person name="Liu X.Y."/>
            <person name="Li C.X."/>
            <person name="Xu J.H."/>
        </authorList>
    </citation>
    <scope>NUCLEOTIDE SEQUENCE [LARGE SCALE GENOMIC DNA]</scope>
    <source>
        <strain evidence="2 3">OP-1</strain>
    </source>
</reference>
<dbReference type="InterPro" id="IPR013022">
    <property type="entry name" value="Xyl_isomerase-like_TIM-brl"/>
</dbReference>
<keyword evidence="2" id="KW-0413">Isomerase</keyword>
<evidence type="ECO:0000259" key="1">
    <source>
        <dbReference type="Pfam" id="PF01261"/>
    </source>
</evidence>
<name>A0A656QLC9_9BURK</name>
<dbReference type="InterPro" id="IPR050312">
    <property type="entry name" value="IolE/XylAMocC-like"/>
</dbReference>
<dbReference type="EMBL" id="JFHD01000006">
    <property type="protein sequence ID" value="KDR31428.1"/>
    <property type="molecule type" value="Genomic_DNA"/>
</dbReference>
<dbReference type="GO" id="GO:0016853">
    <property type="term" value="F:isomerase activity"/>
    <property type="evidence" value="ECO:0007669"/>
    <property type="project" value="UniProtKB-KW"/>
</dbReference>
<accession>A0A656QLC9</accession>
<dbReference type="Pfam" id="PF01261">
    <property type="entry name" value="AP_endonuc_2"/>
    <property type="match status" value="1"/>
</dbReference>
<keyword evidence="3" id="KW-1185">Reference proteome</keyword>
<protein>
    <submittedName>
        <fullName evidence="2">Xylose isomerase</fullName>
    </submittedName>
</protein>
<evidence type="ECO:0000313" key="3">
    <source>
        <dbReference type="Proteomes" id="UP000027451"/>
    </source>
</evidence>
<dbReference type="PANTHER" id="PTHR12110">
    <property type="entry name" value="HYDROXYPYRUVATE ISOMERASE"/>
    <property type="match status" value="1"/>
</dbReference>
<dbReference type="Proteomes" id="UP000027451">
    <property type="component" value="Unassembled WGS sequence"/>
</dbReference>
<proteinExistence type="predicted"/>